<dbReference type="Gramene" id="TraesARI7A03G03815610.1">
    <property type="protein sequence ID" value="TraesARI7A03G03815610.1"/>
    <property type="gene ID" value="TraesARI7A03G03815610"/>
</dbReference>
<evidence type="ECO:0000256" key="6">
    <source>
        <dbReference type="ARBA" id="ARBA00022989"/>
    </source>
</evidence>
<evidence type="ECO:0000313" key="13">
    <source>
        <dbReference type="Proteomes" id="UP000019116"/>
    </source>
</evidence>
<evidence type="ECO:0000259" key="11">
    <source>
        <dbReference type="Pfam" id="PF04535"/>
    </source>
</evidence>
<dbReference type="OrthoDB" id="1906221at2759"/>
<dbReference type="Gramene" id="TraesROB_scaffold_051040_01G000100.1">
    <property type="protein sequence ID" value="TraesROB_scaffold_051040_01G000100.1"/>
    <property type="gene ID" value="TraesROB_scaffold_051040_01G000100"/>
</dbReference>
<name>A0A3B6RE21_WHEAT</name>
<comment type="function">
    <text evidence="9">Regulates membrane-cell wall junctions and localized cell wall deposition. Required for establishment of the Casparian strip membrane domain (CSD) and the subsequent formation of Casparian strips, a cell wall modification of the root endodermis that determines an apoplastic barrier between the intraorganismal apoplasm and the extraorganismal apoplasm and prevents lateral diffusion.</text>
</comment>
<feature type="transmembrane region" description="Helical" evidence="10">
    <location>
        <begin position="47"/>
        <end position="70"/>
    </location>
</feature>
<evidence type="ECO:0000256" key="9">
    <source>
        <dbReference type="ARBA" id="ARBA00025302"/>
    </source>
</evidence>
<feature type="transmembrane region" description="Helical" evidence="10">
    <location>
        <begin position="82"/>
        <end position="102"/>
    </location>
</feature>
<dbReference type="PANTHER" id="PTHR36488">
    <property type="entry name" value="CASP-LIKE PROTEIN 1U1"/>
    <property type="match status" value="1"/>
</dbReference>
<dbReference type="Gramene" id="TraesKAR7A01G0060870.1">
    <property type="protein sequence ID" value="cds.TraesKAR7A01G0060870.1"/>
    <property type="gene ID" value="TraesKAR7A01G0060870"/>
</dbReference>
<dbReference type="GO" id="GO:0005886">
    <property type="term" value="C:plasma membrane"/>
    <property type="evidence" value="ECO:0000318"/>
    <property type="project" value="GO_Central"/>
</dbReference>
<dbReference type="Gramene" id="TraesPARA_EIv1.0_2256880.1">
    <property type="protein sequence ID" value="TraesPARA_EIv1.0_2256880.1.CDS"/>
    <property type="gene ID" value="TraesPARA_EIv1.0_2256880"/>
</dbReference>
<dbReference type="Pfam" id="PF04535">
    <property type="entry name" value="CASP_dom"/>
    <property type="match status" value="1"/>
</dbReference>
<keyword evidence="5 10" id="KW-0812">Transmembrane</keyword>
<dbReference type="Gramene" id="TraesCAD_scaffold_081485_01G000100.1">
    <property type="protein sequence ID" value="TraesCAD_scaffold_081485_01G000100.1"/>
    <property type="gene ID" value="TraesCAD_scaffold_081485_01G000100"/>
</dbReference>
<dbReference type="AlphaFoldDB" id="A0A3B6RE21"/>
<evidence type="ECO:0000256" key="10">
    <source>
        <dbReference type="RuleBase" id="RU361233"/>
    </source>
</evidence>
<evidence type="ECO:0000256" key="3">
    <source>
        <dbReference type="ARBA" id="ARBA00011489"/>
    </source>
</evidence>
<proteinExistence type="inferred from homology"/>
<dbReference type="Gramene" id="TraesRN7A0100275900.1">
    <property type="protein sequence ID" value="TraesRN7A0100275900.1"/>
    <property type="gene ID" value="TraesRN7A0100275900"/>
</dbReference>
<dbReference type="Gramene" id="TraesMAC7A03G03846210.1">
    <property type="protein sequence ID" value="TraesMAC7A03G03846210.1"/>
    <property type="gene ID" value="TraesMAC7A03G03846210"/>
</dbReference>
<comment type="subcellular location">
    <subcellularLocation>
        <location evidence="1 10">Cell membrane</location>
        <topology evidence="1 10">Multi-pass membrane protein</topology>
    </subcellularLocation>
</comment>
<dbReference type="Proteomes" id="UP000019116">
    <property type="component" value="Chromosome 7A"/>
</dbReference>
<evidence type="ECO:0000313" key="12">
    <source>
        <dbReference type="EnsemblPlants" id="TraesCS7A02G131000.1"/>
    </source>
</evidence>
<keyword evidence="7 10" id="KW-0472">Membrane</keyword>
<evidence type="ECO:0000256" key="5">
    <source>
        <dbReference type="ARBA" id="ARBA00022692"/>
    </source>
</evidence>
<keyword evidence="13" id="KW-1185">Reference proteome</keyword>
<sequence>MAKLHRLVSVVLRLVAAVTAAAAAIIMVTSRETTSLFGLEIEAKFSHIPSFIFFVVAYAVACVYSLLVILVPPGGAASRLVVMADVAMGMVLTGAVAATGAIAEVGRNGNEHAGWLPICEQVHGYCNQVMGALIAGFVALVVYFLIIMHSLHAVTDTMCPCH</sequence>
<reference evidence="12" key="2">
    <citation type="submission" date="2018-10" db="UniProtKB">
        <authorList>
            <consortium name="EnsemblPlants"/>
        </authorList>
    </citation>
    <scope>IDENTIFICATION</scope>
</reference>
<comment type="caution">
    <text evidence="10">Lacks conserved residue(s) required for the propagation of feature annotation.</text>
</comment>
<evidence type="ECO:0000256" key="2">
    <source>
        <dbReference type="ARBA" id="ARBA00007651"/>
    </source>
</evidence>
<evidence type="ECO:0000256" key="8">
    <source>
        <dbReference type="ARBA" id="ARBA00023316"/>
    </source>
</evidence>
<protein>
    <recommendedName>
        <fullName evidence="10">CASP-like protein</fullName>
    </recommendedName>
</protein>
<dbReference type="Gramene" id="TraesCLE_scaffold_048028_01G000100.1">
    <property type="protein sequence ID" value="TraesCLE_scaffold_048028_01G000100.1"/>
    <property type="gene ID" value="TraesCLE_scaffold_048028_01G000100"/>
</dbReference>
<dbReference type="Gramene" id="TraesSYM7A03G03795710.1">
    <property type="protein sequence ID" value="TraesSYM7A03G03795710.1"/>
    <property type="gene ID" value="TraesSYM7A03G03795710"/>
</dbReference>
<evidence type="ECO:0000256" key="7">
    <source>
        <dbReference type="ARBA" id="ARBA00023136"/>
    </source>
</evidence>
<gene>
    <name evidence="12" type="primary">LOC123151630</name>
</gene>
<dbReference type="EnsemblPlants" id="TraesCS7A02G131000.1">
    <property type="protein sequence ID" value="TraesCS7A02G131000.1"/>
    <property type="gene ID" value="TraesCS7A02G131000"/>
</dbReference>
<dbReference type="InterPro" id="IPR044173">
    <property type="entry name" value="CASPL"/>
</dbReference>
<organism evidence="12">
    <name type="scientific">Triticum aestivum</name>
    <name type="common">Wheat</name>
    <dbReference type="NCBI Taxonomy" id="4565"/>
    <lineage>
        <taxon>Eukaryota</taxon>
        <taxon>Viridiplantae</taxon>
        <taxon>Streptophyta</taxon>
        <taxon>Embryophyta</taxon>
        <taxon>Tracheophyta</taxon>
        <taxon>Spermatophyta</taxon>
        <taxon>Magnoliopsida</taxon>
        <taxon>Liliopsida</taxon>
        <taxon>Poales</taxon>
        <taxon>Poaceae</taxon>
        <taxon>BOP clade</taxon>
        <taxon>Pooideae</taxon>
        <taxon>Triticodae</taxon>
        <taxon>Triticeae</taxon>
        <taxon>Triticinae</taxon>
        <taxon>Triticum</taxon>
    </lineage>
</organism>
<dbReference type="PANTHER" id="PTHR36488:SF8">
    <property type="entry name" value="CASP-LIKE PROTEIN 1U1"/>
    <property type="match status" value="1"/>
</dbReference>
<dbReference type="Gramene" id="TraesJAG7A03G03826870.1">
    <property type="protein sequence ID" value="TraesJAG7A03G03826870.1"/>
    <property type="gene ID" value="TraesJAG7A03G03826870"/>
</dbReference>
<dbReference type="RefSeq" id="XP_044427246.1">
    <property type="nucleotide sequence ID" value="XM_044571311.1"/>
</dbReference>
<evidence type="ECO:0000256" key="1">
    <source>
        <dbReference type="ARBA" id="ARBA00004651"/>
    </source>
</evidence>
<evidence type="ECO:0000256" key="4">
    <source>
        <dbReference type="ARBA" id="ARBA00022475"/>
    </source>
</evidence>
<reference evidence="12" key="1">
    <citation type="submission" date="2018-08" db="EMBL/GenBank/DDBJ databases">
        <authorList>
            <person name="Rossello M."/>
        </authorList>
    </citation>
    <scope>NUCLEOTIDE SEQUENCE [LARGE SCALE GENOMIC DNA]</scope>
    <source>
        <strain evidence="12">cv. Chinese Spring</strain>
    </source>
</reference>
<dbReference type="Gramene" id="TraesJUL7A03G03879540.1">
    <property type="protein sequence ID" value="TraesJUL7A03G03879540.1"/>
    <property type="gene ID" value="TraesJUL7A03G03879540"/>
</dbReference>
<comment type="subunit">
    <text evidence="3 10">Homodimer and heterodimers.</text>
</comment>
<accession>A0A3B6RE21</accession>
<dbReference type="OMA" id="PKFCDQI"/>
<feature type="domain" description="Casparian strip membrane protein" evidence="11">
    <location>
        <begin position="5"/>
        <end position="141"/>
    </location>
</feature>
<dbReference type="KEGG" id="taes:123151630"/>
<dbReference type="Gramene" id="TraesNOR7A03G03887840.1">
    <property type="protein sequence ID" value="TraesNOR7A03G03887840.1"/>
    <property type="gene ID" value="TraesNOR7A03G03887840"/>
</dbReference>
<keyword evidence="6 10" id="KW-1133">Transmembrane helix</keyword>
<dbReference type="Gramene" id="TraesSTA7A03G03839590.1">
    <property type="protein sequence ID" value="TraesSTA7A03G03839590.1"/>
    <property type="gene ID" value="TraesSTA7A03G03839590"/>
</dbReference>
<feature type="transmembrane region" description="Helical" evidence="10">
    <location>
        <begin position="122"/>
        <end position="146"/>
    </location>
</feature>
<dbReference type="InterPro" id="IPR006702">
    <property type="entry name" value="CASP_dom"/>
</dbReference>
<dbReference type="GeneID" id="123151630"/>
<dbReference type="Gramene" id="TraesCS7A02G131000.1">
    <property type="protein sequence ID" value="TraesCS7A02G131000.1"/>
    <property type="gene ID" value="TraesCS7A02G131000"/>
</dbReference>
<dbReference type="Gramene" id="TraesCS7A03G0308700.1">
    <property type="protein sequence ID" value="TraesCS7A03G0308700.1.CDS"/>
    <property type="gene ID" value="TraesCS7A03G0308700"/>
</dbReference>
<keyword evidence="8" id="KW-0961">Cell wall biogenesis/degradation</keyword>
<dbReference type="NCBIfam" id="TIGR01569">
    <property type="entry name" value="A_tha_TIGR01569"/>
    <property type="match status" value="1"/>
</dbReference>
<dbReference type="GO" id="GO:0071555">
    <property type="term" value="P:cell wall organization"/>
    <property type="evidence" value="ECO:0007669"/>
    <property type="project" value="UniProtKB-KW"/>
</dbReference>
<keyword evidence="4 10" id="KW-1003">Cell membrane</keyword>
<dbReference type="Gramene" id="TraesWEE_scaffold_050730_01G000100.1">
    <property type="protein sequence ID" value="TraesWEE_scaffold_050730_01G000100.1"/>
    <property type="gene ID" value="TraesWEE_scaffold_050730_01G000100"/>
</dbReference>
<dbReference type="InterPro" id="IPR006459">
    <property type="entry name" value="CASP/CASPL"/>
</dbReference>
<comment type="similarity">
    <text evidence="2 10">Belongs to the Casparian strip membrane proteins (CASP) family.</text>
</comment>
<dbReference type="Gramene" id="TraesLDM7A03G03851500.1">
    <property type="protein sequence ID" value="TraesLDM7A03G03851500.1"/>
    <property type="gene ID" value="TraesLDM7A03G03851500"/>
</dbReference>
<dbReference type="Gramene" id="TraesLAC7A03G03797400.1">
    <property type="protein sequence ID" value="TraesLAC7A03G03797400.1"/>
    <property type="gene ID" value="TraesLAC7A03G03797400"/>
</dbReference>